<dbReference type="Proteomes" id="UP000278149">
    <property type="component" value="Unassembled WGS sequence"/>
</dbReference>
<name>A0A429G9X7_9CREN</name>
<evidence type="ECO:0000313" key="1">
    <source>
        <dbReference type="EMBL" id="RSN70610.1"/>
    </source>
</evidence>
<proteinExistence type="predicted"/>
<reference evidence="1 2" key="1">
    <citation type="submission" date="2018-10" db="EMBL/GenBank/DDBJ databases">
        <title>Co-occurring genomic capacity for anaerobic methane metabolism and dissimilatory sulfite reduction discovered in the Korarchaeota.</title>
        <authorList>
            <person name="Mckay L.J."/>
            <person name="Dlakic M."/>
            <person name="Fields M.W."/>
            <person name="Delmont T.O."/>
            <person name="Eren A.M."/>
            <person name="Jay Z.J."/>
            <person name="Klingelsmith K.B."/>
            <person name="Rusch D.B."/>
            <person name="Inskeep W.P."/>
        </authorList>
    </citation>
    <scope>NUCLEOTIDE SEQUENCE [LARGE SCALE GENOMIC DNA]</scope>
    <source>
        <strain evidence="1 2">WS</strain>
    </source>
</reference>
<evidence type="ECO:0000313" key="2">
    <source>
        <dbReference type="Proteomes" id="UP000278149"/>
    </source>
</evidence>
<comment type="caution">
    <text evidence="1">The sequence shown here is derived from an EMBL/GenBank/DDBJ whole genome shotgun (WGS) entry which is preliminary data.</text>
</comment>
<gene>
    <name evidence="1" type="ORF">D9Q81_00970</name>
</gene>
<dbReference type="RefSeq" id="WP_125740560.1">
    <property type="nucleotide sequence ID" value="NZ_RCOR01000006.1"/>
</dbReference>
<sequence length="107" mass="12081">MIGSLRKEFEEAKKLAAQDEERALSIIREISIRTMKLMAPEWDCSISLAEYSATRGYPDFFLEMADRIEDSFKFCLEGSQLNSIIASAAFLLKVAERLHLGAENESS</sequence>
<organism evidence="1 2">
    <name type="scientific">Candidatus Korarchaeum cryptofilum</name>
    <dbReference type="NCBI Taxonomy" id="498846"/>
    <lineage>
        <taxon>Archaea</taxon>
        <taxon>Thermoproteota</taxon>
        <taxon>Candidatus Korarchaeia</taxon>
        <taxon>Candidatus Korarchaeales</taxon>
        <taxon>Candidatus Korarchaeaceae</taxon>
        <taxon>Candidatus Korarchaeum</taxon>
    </lineage>
</organism>
<accession>A0A429G9X7</accession>
<dbReference type="EMBL" id="RCOR01000006">
    <property type="protein sequence ID" value="RSN70610.1"/>
    <property type="molecule type" value="Genomic_DNA"/>
</dbReference>
<dbReference type="AlphaFoldDB" id="A0A429G9X7"/>
<protein>
    <submittedName>
        <fullName evidence="1">Uncharacterized protein</fullName>
    </submittedName>
</protein>